<dbReference type="Gene3D" id="2.40.70.10">
    <property type="entry name" value="Acid Proteases"/>
    <property type="match status" value="1"/>
</dbReference>
<dbReference type="InterPro" id="IPR034122">
    <property type="entry name" value="Retropepsin-like_bacterial"/>
</dbReference>
<organism evidence="1 2">
    <name type="scientific">Pelomicrobium methylotrophicum</name>
    <dbReference type="NCBI Taxonomy" id="2602750"/>
    <lineage>
        <taxon>Bacteria</taxon>
        <taxon>Pseudomonadati</taxon>
        <taxon>Pseudomonadota</taxon>
        <taxon>Hydrogenophilia</taxon>
        <taxon>Hydrogenophilia incertae sedis</taxon>
        <taxon>Pelomicrobium</taxon>
    </lineage>
</organism>
<proteinExistence type="predicted"/>
<dbReference type="GO" id="GO:0004190">
    <property type="term" value="F:aspartic-type endopeptidase activity"/>
    <property type="evidence" value="ECO:0007669"/>
    <property type="project" value="InterPro"/>
</dbReference>
<dbReference type="InterPro" id="IPR001969">
    <property type="entry name" value="Aspartic_peptidase_AS"/>
</dbReference>
<dbReference type="OrthoDB" id="185963at2"/>
<protein>
    <submittedName>
        <fullName evidence="1">TIGR02281 family clan AA aspartic protease</fullName>
        <ecNumber evidence="1">3.4.23.-</ecNumber>
    </submittedName>
</protein>
<keyword evidence="2" id="KW-1185">Reference proteome</keyword>
<dbReference type="CDD" id="cd05483">
    <property type="entry name" value="retropepsin_like_bacteria"/>
    <property type="match status" value="1"/>
</dbReference>
<keyword evidence="1" id="KW-0645">Protease</keyword>
<dbReference type="Proteomes" id="UP000321201">
    <property type="component" value="Unassembled WGS sequence"/>
</dbReference>
<reference evidence="1 2" key="1">
    <citation type="submission" date="2019-08" db="EMBL/GenBank/DDBJ databases">
        <title>Pelomicrobium methylotrophicum gen. nov., sp. nov. a moderately thermophilic, facultatively anaerobic, lithoautotrophic and methylotrophic bacterium isolated from a terrestrial mud volcano.</title>
        <authorList>
            <person name="Slobodkina G.B."/>
            <person name="Merkel A.Y."/>
            <person name="Slobodkin A.I."/>
        </authorList>
    </citation>
    <scope>NUCLEOTIDE SEQUENCE [LARGE SCALE GENOMIC DNA]</scope>
    <source>
        <strain evidence="1 2">SM250</strain>
    </source>
</reference>
<dbReference type="GO" id="GO:0006508">
    <property type="term" value="P:proteolysis"/>
    <property type="evidence" value="ECO:0007669"/>
    <property type="project" value="UniProtKB-KW"/>
</dbReference>
<evidence type="ECO:0000313" key="2">
    <source>
        <dbReference type="Proteomes" id="UP000321201"/>
    </source>
</evidence>
<dbReference type="EC" id="3.4.23.-" evidence="1"/>
<gene>
    <name evidence="1" type="ORF">FR698_07215</name>
</gene>
<keyword evidence="1" id="KW-0378">Hydrolase</keyword>
<dbReference type="InParanoid" id="A0A5C7EY91"/>
<dbReference type="InterPro" id="IPR021109">
    <property type="entry name" value="Peptidase_aspartic_dom_sf"/>
</dbReference>
<accession>A0A5C7EY91</accession>
<dbReference type="SUPFAM" id="SSF50630">
    <property type="entry name" value="Acid proteases"/>
    <property type="match status" value="1"/>
</dbReference>
<comment type="caution">
    <text evidence="1">The sequence shown here is derived from an EMBL/GenBank/DDBJ whole genome shotgun (WGS) entry which is preliminary data.</text>
</comment>
<evidence type="ECO:0000313" key="1">
    <source>
        <dbReference type="EMBL" id="TXF12031.1"/>
    </source>
</evidence>
<dbReference type="PROSITE" id="PS00141">
    <property type="entry name" value="ASP_PROTEASE"/>
    <property type="match status" value="1"/>
</dbReference>
<dbReference type="InterPro" id="IPR011969">
    <property type="entry name" value="Clan_AA_Asp_peptidase_C"/>
</dbReference>
<dbReference type="AlphaFoldDB" id="A0A5C7EY91"/>
<dbReference type="EMBL" id="VPFL01000008">
    <property type="protein sequence ID" value="TXF12031.1"/>
    <property type="molecule type" value="Genomic_DNA"/>
</dbReference>
<dbReference type="Pfam" id="PF13975">
    <property type="entry name" value="gag-asp_proteas"/>
    <property type="match status" value="1"/>
</dbReference>
<sequence length="242" mass="26148">MWQNTRGLRWDSGGRWRRASSLTPGLLVKSRHFSRILFLFLCGPLAVHATDVQVVGLSKGQAVVVVNGGKPRTVREGETTPEGVKLLSANSRQAVIEVHGVRRTVGLGQAATGIGPTSESPRITLVSDARGHFVAPGRINGAPVQFVVDTGATLVTLPSREARRIGLNYLGSPQRYASTANGLVPVYLVKLDEVRLGDIVLRNVDAAVQEGDGLPVVLLGMSFLNRVEMRQEGNTLILRKRF</sequence>
<dbReference type="NCBIfam" id="TIGR02281">
    <property type="entry name" value="clan_AA_DTGA"/>
    <property type="match status" value="1"/>
</dbReference>
<name>A0A5C7EY91_9PROT</name>